<evidence type="ECO:0000259" key="1">
    <source>
        <dbReference type="Pfam" id="PF00675"/>
    </source>
</evidence>
<feature type="domain" description="Peptidase M16 N-terminal" evidence="1">
    <location>
        <begin position="21"/>
        <end position="158"/>
    </location>
</feature>
<dbReference type="RefSeq" id="WP_071664687.1">
    <property type="nucleotide sequence ID" value="NZ_CP009654.1"/>
</dbReference>
<dbReference type="InterPro" id="IPR007863">
    <property type="entry name" value="Peptidase_M16_C"/>
</dbReference>
<proteinExistence type="predicted"/>
<accession>A0A1J0KUI7</accession>
<dbReference type="Pfam" id="PF00675">
    <property type="entry name" value="Peptidase_M16"/>
    <property type="match status" value="1"/>
</dbReference>
<dbReference type="GO" id="GO:0046872">
    <property type="term" value="F:metal ion binding"/>
    <property type="evidence" value="ECO:0007669"/>
    <property type="project" value="InterPro"/>
</dbReference>
<dbReference type="InterPro" id="IPR011765">
    <property type="entry name" value="Pept_M16_N"/>
</dbReference>
<dbReference type="STRING" id="1542390.KX01_1842"/>
<dbReference type="Pfam" id="PF05193">
    <property type="entry name" value="Peptidase_M16_C"/>
    <property type="match status" value="1"/>
</dbReference>
<feature type="domain" description="Peptidase M16 C-terminal" evidence="2">
    <location>
        <begin position="167"/>
        <end position="338"/>
    </location>
</feature>
<dbReference type="InterPro" id="IPR011249">
    <property type="entry name" value="Metalloenz_LuxS/M16"/>
</dbReference>
<organism evidence="3 4">
    <name type="scientific">Francisella frigiditurris</name>
    <dbReference type="NCBI Taxonomy" id="1542390"/>
    <lineage>
        <taxon>Bacteria</taxon>
        <taxon>Pseudomonadati</taxon>
        <taxon>Pseudomonadota</taxon>
        <taxon>Gammaproteobacteria</taxon>
        <taxon>Thiotrichales</taxon>
        <taxon>Francisellaceae</taxon>
        <taxon>Francisella</taxon>
    </lineage>
</organism>
<dbReference type="KEGG" id="frc:KX01_1842"/>
<evidence type="ECO:0000313" key="4">
    <source>
        <dbReference type="Proteomes" id="UP000182521"/>
    </source>
</evidence>
<protein>
    <submittedName>
        <fullName evidence="3">Insulinase family protein</fullName>
    </submittedName>
</protein>
<name>A0A1J0KUI7_9GAMM</name>
<dbReference type="PANTHER" id="PTHR11851">
    <property type="entry name" value="METALLOPROTEASE"/>
    <property type="match status" value="1"/>
</dbReference>
<dbReference type="Proteomes" id="UP000182521">
    <property type="component" value="Chromosome"/>
</dbReference>
<reference evidence="4" key="1">
    <citation type="submission" date="2014-10" db="EMBL/GenBank/DDBJ databases">
        <authorList>
            <person name="Kuske C.R."/>
            <person name="Challacombe J.F."/>
            <person name="Daligault H.E."/>
            <person name="Davenport K.W."/>
            <person name="Johnson S.L."/>
            <person name="Siddaramappa S."/>
            <person name="Petersen J.M."/>
        </authorList>
    </citation>
    <scope>NUCLEOTIDE SEQUENCE [LARGE SCALE GENOMIC DNA]</scope>
    <source>
        <strain evidence="4">CA97-1460</strain>
    </source>
</reference>
<sequence>MLQKWIINKTPVYFEQTSSLPIIDIQINFKAGSIYDNEKMGLADLAVGLFATETDISSEEELINKTTDIGICIDAHANKEFFSIKIRLLSDPEIIQKTIDILKEIFSEPKFSTKILEREKAQTITHINYVQQQSNYLASLEFSKLLFKDNPYAQPTLGYKETVENIAIKDIKNFFDKYICASNMNICIVGNINDAEANKLSEEIISALPEGQKNTQSFIQNPAKKELLKKQFQSKQTTILMGHQLLIPIDSSLYFPLKVGNEILGGGGLNSKLFNKVREELGLVYHVGSSLNISPDYGSFIISAQTSNYKLALDTINDVYLDFINNEIDKETLQNTKNHIEGTHLIGSVKNSSKLNMLSTIANKELALDFFETYVNKVNLVNSKDIYNAFKQVQENEMITVMVGDFSED</sequence>
<dbReference type="InterPro" id="IPR050361">
    <property type="entry name" value="MPP/UQCRC_Complex"/>
</dbReference>
<dbReference type="EMBL" id="CP009654">
    <property type="protein sequence ID" value="APC97355.1"/>
    <property type="molecule type" value="Genomic_DNA"/>
</dbReference>
<gene>
    <name evidence="3" type="ORF">KX01_1842</name>
</gene>
<keyword evidence="4" id="KW-1185">Reference proteome</keyword>
<evidence type="ECO:0000259" key="2">
    <source>
        <dbReference type="Pfam" id="PF05193"/>
    </source>
</evidence>
<dbReference type="OrthoDB" id="9811314at2"/>
<dbReference type="Gene3D" id="3.30.830.10">
    <property type="entry name" value="Metalloenzyme, LuxS/M16 peptidase-like"/>
    <property type="match status" value="2"/>
</dbReference>
<evidence type="ECO:0000313" key="3">
    <source>
        <dbReference type="EMBL" id="APC97355.1"/>
    </source>
</evidence>
<dbReference type="SUPFAM" id="SSF63411">
    <property type="entry name" value="LuxS/MPP-like metallohydrolase"/>
    <property type="match status" value="2"/>
</dbReference>
<dbReference type="PANTHER" id="PTHR11851:SF224">
    <property type="entry name" value="PROCESSING PROTEASE"/>
    <property type="match status" value="1"/>
</dbReference>
<dbReference type="AlphaFoldDB" id="A0A1J0KUI7"/>